<dbReference type="PANTHER" id="PTHR43133:SF8">
    <property type="entry name" value="RNA POLYMERASE SIGMA FACTOR HI_1459-RELATED"/>
    <property type="match status" value="1"/>
</dbReference>
<evidence type="ECO:0000256" key="1">
    <source>
        <dbReference type="ARBA" id="ARBA00010641"/>
    </source>
</evidence>
<dbReference type="InterPro" id="IPR013249">
    <property type="entry name" value="RNA_pol_sigma70_r4_t2"/>
</dbReference>
<dbReference type="Pfam" id="PF08281">
    <property type="entry name" value="Sigma70_r4_2"/>
    <property type="match status" value="1"/>
</dbReference>
<evidence type="ECO:0000313" key="8">
    <source>
        <dbReference type="EMBL" id="MFD2100422.1"/>
    </source>
</evidence>
<comment type="similarity">
    <text evidence="1">Belongs to the sigma-70 factor family. ECF subfamily.</text>
</comment>
<sequence length="174" mass="20611">METLSDEILMQKVAEGNLDLLKVLFDRHHKHVYHYLYKMSGDSMLSEDLTQDVFYKLIKYRSSYKNGSFVSWLFTIARNNLRGHFTRNHNPYEKLDVLEYKLAEDENDVQEDYSQLQHALNQLDPADRDLVILNRFKEIRYEELAEMMGSTPGAVKTKVCRVLKKLKKIYLENN</sequence>
<evidence type="ECO:0000256" key="5">
    <source>
        <dbReference type="ARBA" id="ARBA00023163"/>
    </source>
</evidence>
<dbReference type="RefSeq" id="WP_379831135.1">
    <property type="nucleotide sequence ID" value="NZ_JBHUHU010000003.1"/>
</dbReference>
<dbReference type="InterPro" id="IPR036388">
    <property type="entry name" value="WH-like_DNA-bd_sf"/>
</dbReference>
<dbReference type="Gene3D" id="1.10.1740.10">
    <property type="match status" value="1"/>
</dbReference>
<evidence type="ECO:0000259" key="6">
    <source>
        <dbReference type="Pfam" id="PF04542"/>
    </source>
</evidence>
<reference evidence="9" key="1">
    <citation type="journal article" date="2019" name="Int. J. Syst. Evol. Microbiol.">
        <title>The Global Catalogue of Microorganisms (GCM) 10K type strain sequencing project: providing services to taxonomists for standard genome sequencing and annotation.</title>
        <authorList>
            <consortium name="The Broad Institute Genomics Platform"/>
            <consortium name="The Broad Institute Genome Sequencing Center for Infectious Disease"/>
            <person name="Wu L."/>
            <person name="Ma J."/>
        </authorList>
    </citation>
    <scope>NUCLEOTIDE SEQUENCE [LARGE SCALE GENOMIC DNA]</scope>
    <source>
        <strain evidence="9">JCM 3389</strain>
    </source>
</reference>
<dbReference type="Proteomes" id="UP001597342">
    <property type="component" value="Unassembled WGS sequence"/>
</dbReference>
<dbReference type="EMBL" id="JBHUHU010000003">
    <property type="protein sequence ID" value="MFD2100422.1"/>
    <property type="molecule type" value="Genomic_DNA"/>
</dbReference>
<evidence type="ECO:0000256" key="3">
    <source>
        <dbReference type="ARBA" id="ARBA00023082"/>
    </source>
</evidence>
<dbReference type="CDD" id="cd06171">
    <property type="entry name" value="Sigma70_r4"/>
    <property type="match status" value="1"/>
</dbReference>
<evidence type="ECO:0000256" key="4">
    <source>
        <dbReference type="ARBA" id="ARBA00023125"/>
    </source>
</evidence>
<keyword evidence="2" id="KW-0805">Transcription regulation</keyword>
<dbReference type="InterPro" id="IPR013325">
    <property type="entry name" value="RNA_pol_sigma_r2"/>
</dbReference>
<evidence type="ECO:0000256" key="2">
    <source>
        <dbReference type="ARBA" id="ARBA00023015"/>
    </source>
</evidence>
<dbReference type="InterPro" id="IPR014284">
    <property type="entry name" value="RNA_pol_sigma-70_dom"/>
</dbReference>
<keyword evidence="9" id="KW-1185">Reference proteome</keyword>
<dbReference type="SUPFAM" id="SSF88659">
    <property type="entry name" value="Sigma3 and sigma4 domains of RNA polymerase sigma factors"/>
    <property type="match status" value="1"/>
</dbReference>
<dbReference type="InterPro" id="IPR013324">
    <property type="entry name" value="RNA_pol_sigma_r3/r4-like"/>
</dbReference>
<dbReference type="SUPFAM" id="SSF88946">
    <property type="entry name" value="Sigma2 domain of RNA polymerase sigma factors"/>
    <property type="match status" value="1"/>
</dbReference>
<accession>A0ABW4XY46</accession>
<feature type="domain" description="RNA polymerase sigma-70 region 2" evidence="6">
    <location>
        <begin position="24"/>
        <end position="88"/>
    </location>
</feature>
<keyword evidence="3" id="KW-0731">Sigma factor</keyword>
<keyword evidence="5" id="KW-0804">Transcription</keyword>
<dbReference type="NCBIfam" id="TIGR02937">
    <property type="entry name" value="sigma70-ECF"/>
    <property type="match status" value="1"/>
</dbReference>
<name>A0ABW4XY46_9FLAO</name>
<evidence type="ECO:0000259" key="7">
    <source>
        <dbReference type="Pfam" id="PF08281"/>
    </source>
</evidence>
<protein>
    <submittedName>
        <fullName evidence="8">RNA polymerase sigma factor</fullName>
    </submittedName>
</protein>
<dbReference type="PANTHER" id="PTHR43133">
    <property type="entry name" value="RNA POLYMERASE ECF-TYPE SIGMA FACTO"/>
    <property type="match status" value="1"/>
</dbReference>
<comment type="caution">
    <text evidence="8">The sequence shown here is derived from an EMBL/GenBank/DDBJ whole genome shotgun (WGS) entry which is preliminary data.</text>
</comment>
<dbReference type="InterPro" id="IPR039425">
    <property type="entry name" value="RNA_pol_sigma-70-like"/>
</dbReference>
<dbReference type="Pfam" id="PF04542">
    <property type="entry name" value="Sigma70_r2"/>
    <property type="match status" value="1"/>
</dbReference>
<dbReference type="Gene3D" id="1.10.10.10">
    <property type="entry name" value="Winged helix-like DNA-binding domain superfamily/Winged helix DNA-binding domain"/>
    <property type="match status" value="1"/>
</dbReference>
<evidence type="ECO:0000313" key="9">
    <source>
        <dbReference type="Proteomes" id="UP001597342"/>
    </source>
</evidence>
<proteinExistence type="inferred from homology"/>
<keyword evidence="4" id="KW-0238">DNA-binding</keyword>
<dbReference type="InterPro" id="IPR007627">
    <property type="entry name" value="RNA_pol_sigma70_r2"/>
</dbReference>
<feature type="domain" description="RNA polymerase sigma factor 70 region 4 type 2" evidence="7">
    <location>
        <begin position="115"/>
        <end position="166"/>
    </location>
</feature>
<organism evidence="8 9">
    <name type="scientific">Flagellimonas iocasae</name>
    <dbReference type="NCBI Taxonomy" id="2055905"/>
    <lineage>
        <taxon>Bacteria</taxon>
        <taxon>Pseudomonadati</taxon>
        <taxon>Bacteroidota</taxon>
        <taxon>Flavobacteriia</taxon>
        <taxon>Flavobacteriales</taxon>
        <taxon>Flavobacteriaceae</taxon>
        <taxon>Flagellimonas</taxon>
    </lineage>
</organism>
<gene>
    <name evidence="8" type="ORF">ACFSJE_11585</name>
</gene>